<comment type="pathway">
    <text evidence="1">Cofactor biosynthesis; L-ascorbate biosynthesis.</text>
</comment>
<dbReference type="GO" id="GO:0016020">
    <property type="term" value="C:membrane"/>
    <property type="evidence" value="ECO:0007669"/>
    <property type="project" value="InterPro"/>
</dbReference>
<evidence type="ECO:0000256" key="1">
    <source>
        <dbReference type="ARBA" id="ARBA00005147"/>
    </source>
</evidence>
<dbReference type="Pfam" id="PF22906">
    <property type="entry name" value="GULLO2-like_3rd"/>
    <property type="match status" value="1"/>
</dbReference>
<evidence type="ECO:0000259" key="5">
    <source>
        <dbReference type="Pfam" id="PF22906"/>
    </source>
</evidence>
<feature type="domain" description="L-gulonolactone oxidase 2-like C-terminal" evidence="5">
    <location>
        <begin position="126"/>
        <end position="164"/>
    </location>
</feature>
<dbReference type="PANTHER" id="PTHR13878:SF67">
    <property type="entry name" value="L-GULONOLACTONE OXIDASE 5"/>
    <property type="match status" value="1"/>
</dbReference>
<dbReference type="AlphaFoldDB" id="A0A2I0IYM8"/>
<dbReference type="Pfam" id="PF04030">
    <property type="entry name" value="ALO"/>
    <property type="match status" value="1"/>
</dbReference>
<keyword evidence="3" id="KW-0560">Oxidoreductase</keyword>
<dbReference type="Proteomes" id="UP000233551">
    <property type="component" value="Unassembled WGS sequence"/>
</dbReference>
<evidence type="ECO:0000313" key="7">
    <source>
        <dbReference type="Proteomes" id="UP000233551"/>
    </source>
</evidence>
<dbReference type="Gene3D" id="3.30.70.2520">
    <property type="match status" value="1"/>
</dbReference>
<dbReference type="EMBL" id="PGOL01002333">
    <property type="protein sequence ID" value="PKI48770.1"/>
    <property type="molecule type" value="Genomic_DNA"/>
</dbReference>
<dbReference type="InterPro" id="IPR055154">
    <property type="entry name" value="GULLO2-like_C"/>
</dbReference>
<name>A0A2I0IYM8_PUNGR</name>
<keyword evidence="7" id="KW-1185">Reference proteome</keyword>
<comment type="caution">
    <text evidence="6">The sequence shown here is derived from an EMBL/GenBank/DDBJ whole genome shotgun (WGS) entry which is preliminary data.</text>
</comment>
<sequence>MEPRSLCGTELYNGILMRYVKASPAYLGKQEDAIDFDITYYRSKDPLSPRMYEDILEEIEQMAIFKYGALPHWGKNRNLAFIGAIRKYRKAAEFLKVKDVYDPSGLFSSDWTDQILGLRQGVTITKEGCALEGLCICSQDTHCAPNKGYFCRPGRVFSDARVCKRVTSKKH</sequence>
<comment type="similarity">
    <text evidence="2">Belongs to the oxygen-dependent FAD-linked oxidoreductase family.</text>
</comment>
<accession>A0A2I0IYM8</accession>
<dbReference type="PANTHER" id="PTHR13878">
    <property type="entry name" value="GULONOLACTONE OXIDASE"/>
    <property type="match status" value="1"/>
</dbReference>
<evidence type="ECO:0000313" key="6">
    <source>
        <dbReference type="EMBL" id="PKI48770.1"/>
    </source>
</evidence>
<dbReference type="InterPro" id="IPR007173">
    <property type="entry name" value="ALO_C"/>
</dbReference>
<dbReference type="InterPro" id="IPR050432">
    <property type="entry name" value="FAD-linked_Oxidoreductases_BP"/>
</dbReference>
<feature type="domain" description="D-arabinono-1,4-lactone oxidase C-terminal" evidence="4">
    <location>
        <begin position="16"/>
        <end position="114"/>
    </location>
</feature>
<dbReference type="GO" id="GO:0019853">
    <property type="term" value="P:L-ascorbic acid biosynthetic process"/>
    <property type="evidence" value="ECO:0007669"/>
    <property type="project" value="UniProtKB-UniPathway"/>
</dbReference>
<organism evidence="6 7">
    <name type="scientific">Punica granatum</name>
    <name type="common">Pomegranate</name>
    <dbReference type="NCBI Taxonomy" id="22663"/>
    <lineage>
        <taxon>Eukaryota</taxon>
        <taxon>Viridiplantae</taxon>
        <taxon>Streptophyta</taxon>
        <taxon>Embryophyta</taxon>
        <taxon>Tracheophyta</taxon>
        <taxon>Spermatophyta</taxon>
        <taxon>Magnoliopsida</taxon>
        <taxon>eudicotyledons</taxon>
        <taxon>Gunneridae</taxon>
        <taxon>Pentapetalae</taxon>
        <taxon>rosids</taxon>
        <taxon>malvids</taxon>
        <taxon>Myrtales</taxon>
        <taxon>Lythraceae</taxon>
        <taxon>Punica</taxon>
    </lineage>
</organism>
<dbReference type="GO" id="GO:0003885">
    <property type="term" value="F:D-arabinono-1,4-lactone oxidase activity"/>
    <property type="evidence" value="ECO:0007669"/>
    <property type="project" value="InterPro"/>
</dbReference>
<dbReference type="STRING" id="22663.A0A2I0IYM8"/>
<evidence type="ECO:0000256" key="2">
    <source>
        <dbReference type="ARBA" id="ARBA00005466"/>
    </source>
</evidence>
<evidence type="ECO:0000259" key="4">
    <source>
        <dbReference type="Pfam" id="PF04030"/>
    </source>
</evidence>
<reference evidence="6 7" key="1">
    <citation type="submission" date="2017-11" db="EMBL/GenBank/DDBJ databases">
        <title>De-novo sequencing of pomegranate (Punica granatum L.) genome.</title>
        <authorList>
            <person name="Akparov Z."/>
            <person name="Amiraslanov A."/>
            <person name="Hajiyeva S."/>
            <person name="Abbasov M."/>
            <person name="Kaur K."/>
            <person name="Hamwieh A."/>
            <person name="Solovyev V."/>
            <person name="Salamov A."/>
            <person name="Braich B."/>
            <person name="Kosarev P."/>
            <person name="Mahmoud A."/>
            <person name="Hajiyev E."/>
            <person name="Babayeva S."/>
            <person name="Izzatullayeva V."/>
            <person name="Mammadov A."/>
            <person name="Mammadov A."/>
            <person name="Sharifova S."/>
            <person name="Ojaghi J."/>
            <person name="Eynullazada K."/>
            <person name="Bayramov B."/>
            <person name="Abdulazimova A."/>
            <person name="Shahmuradov I."/>
        </authorList>
    </citation>
    <scope>NUCLEOTIDE SEQUENCE [LARGE SCALE GENOMIC DNA]</scope>
    <source>
        <strain evidence="7">cv. AG2017</strain>
        <tissue evidence="6">Leaf</tissue>
    </source>
</reference>
<evidence type="ECO:0000256" key="3">
    <source>
        <dbReference type="ARBA" id="ARBA00023002"/>
    </source>
</evidence>
<dbReference type="UniPathway" id="UPA00132"/>
<gene>
    <name evidence="6" type="ORF">CRG98_030812</name>
</gene>
<protein>
    <submittedName>
        <fullName evidence="6">Uncharacterized protein</fullName>
    </submittedName>
</protein>
<proteinExistence type="inferred from homology"/>